<feature type="transmembrane region" description="Helical" evidence="16">
    <location>
        <begin position="26"/>
        <end position="47"/>
    </location>
</feature>
<dbReference type="SUPFAM" id="SSF52540">
    <property type="entry name" value="P-loop containing nucleoside triphosphate hydrolases"/>
    <property type="match status" value="1"/>
</dbReference>
<dbReference type="InterPro" id="IPR036390">
    <property type="entry name" value="WH_DNA-bd_sf"/>
</dbReference>
<evidence type="ECO:0000259" key="17">
    <source>
        <dbReference type="PROSITE" id="PS50901"/>
    </source>
</evidence>
<comment type="similarity">
    <text evidence="2">Belongs to the FtsK/SpoIIIE/SftA family.</text>
</comment>
<evidence type="ECO:0000256" key="11">
    <source>
        <dbReference type="ARBA" id="ARBA00023136"/>
    </source>
</evidence>
<dbReference type="Gene3D" id="3.40.50.300">
    <property type="entry name" value="P-loop containing nucleotide triphosphate hydrolases"/>
    <property type="match status" value="1"/>
</dbReference>
<keyword evidence="8 14" id="KW-0067">ATP-binding</keyword>
<reference evidence="19" key="1">
    <citation type="submission" date="2017-09" db="EMBL/GenBank/DDBJ databases">
        <title>Depth-based differentiation of microbial function through sediment-hosted aquifers and enrichment of novel symbionts in the deep terrestrial subsurface.</title>
        <authorList>
            <person name="Probst A.J."/>
            <person name="Ladd B."/>
            <person name="Jarett J.K."/>
            <person name="Geller-Mcgrath D.E."/>
            <person name="Sieber C.M.K."/>
            <person name="Emerson J.B."/>
            <person name="Anantharaman K."/>
            <person name="Thomas B.C."/>
            <person name="Malmstrom R."/>
            <person name="Stieglmeier M."/>
            <person name="Klingl A."/>
            <person name="Woyke T."/>
            <person name="Ryan C.M."/>
            <person name="Banfield J.F."/>
        </authorList>
    </citation>
    <scope>NUCLEOTIDE SEQUENCE [LARGE SCALE GENOMIC DNA]</scope>
</reference>
<keyword evidence="6 14" id="KW-0547">Nucleotide-binding</keyword>
<dbReference type="InterPro" id="IPR036388">
    <property type="entry name" value="WH-like_DNA-bd_sf"/>
</dbReference>
<evidence type="ECO:0000256" key="15">
    <source>
        <dbReference type="SAM" id="MobiDB-lite"/>
    </source>
</evidence>
<dbReference type="InterPro" id="IPR002543">
    <property type="entry name" value="FtsK_dom"/>
</dbReference>
<dbReference type="InterPro" id="IPR027417">
    <property type="entry name" value="P-loop_NTPase"/>
</dbReference>
<feature type="transmembrane region" description="Helical" evidence="16">
    <location>
        <begin position="115"/>
        <end position="136"/>
    </location>
</feature>
<dbReference type="PANTHER" id="PTHR22683">
    <property type="entry name" value="SPORULATION PROTEIN RELATED"/>
    <property type="match status" value="1"/>
</dbReference>
<keyword evidence="5 16" id="KW-0812">Transmembrane</keyword>
<dbReference type="InterPro" id="IPR003593">
    <property type="entry name" value="AAA+_ATPase"/>
</dbReference>
<dbReference type="Pfam" id="PF17854">
    <property type="entry name" value="FtsK_alpha"/>
    <property type="match status" value="1"/>
</dbReference>
<evidence type="ECO:0000256" key="4">
    <source>
        <dbReference type="ARBA" id="ARBA00022618"/>
    </source>
</evidence>
<dbReference type="Pfam" id="PF13491">
    <property type="entry name" value="FtsK_4TM"/>
    <property type="match status" value="1"/>
</dbReference>
<dbReference type="PROSITE" id="PS50901">
    <property type="entry name" value="FTSK"/>
    <property type="match status" value="1"/>
</dbReference>
<dbReference type="Gene3D" id="1.10.10.10">
    <property type="entry name" value="Winged helix-like DNA-binding domain superfamily/Winged helix DNA-binding domain"/>
    <property type="match status" value="1"/>
</dbReference>
<feature type="transmembrane region" description="Helical" evidence="16">
    <location>
        <begin position="59"/>
        <end position="80"/>
    </location>
</feature>
<accession>A0A2M6XTW2</accession>
<evidence type="ECO:0000256" key="12">
    <source>
        <dbReference type="ARBA" id="ARBA00023306"/>
    </source>
</evidence>
<dbReference type="GO" id="GO:0003677">
    <property type="term" value="F:DNA binding"/>
    <property type="evidence" value="ECO:0007669"/>
    <property type="project" value="UniProtKB-KW"/>
</dbReference>
<dbReference type="Pfam" id="PF01580">
    <property type="entry name" value="FtsK_SpoIIIE"/>
    <property type="match status" value="1"/>
</dbReference>
<keyword evidence="11 16" id="KW-0472">Membrane</keyword>
<feature type="transmembrane region" description="Helical" evidence="16">
    <location>
        <begin position="143"/>
        <end position="161"/>
    </location>
</feature>
<dbReference type="InterPro" id="IPR041027">
    <property type="entry name" value="FtsK_alpha"/>
</dbReference>
<dbReference type="GO" id="GO:0051301">
    <property type="term" value="P:cell division"/>
    <property type="evidence" value="ECO:0007669"/>
    <property type="project" value="UniProtKB-KW"/>
</dbReference>
<dbReference type="SMART" id="SM00843">
    <property type="entry name" value="Ftsk_gamma"/>
    <property type="match status" value="1"/>
</dbReference>
<comment type="subunit">
    <text evidence="13">Homohexamer. Forms a ring that surrounds DNA.</text>
</comment>
<evidence type="ECO:0000256" key="13">
    <source>
        <dbReference type="ARBA" id="ARBA00025923"/>
    </source>
</evidence>
<proteinExistence type="inferred from homology"/>
<evidence type="ECO:0000256" key="2">
    <source>
        <dbReference type="ARBA" id="ARBA00006474"/>
    </source>
</evidence>
<feature type="compositionally biased region" description="Acidic residues" evidence="15">
    <location>
        <begin position="730"/>
        <end position="746"/>
    </location>
</feature>
<evidence type="ECO:0000256" key="6">
    <source>
        <dbReference type="ARBA" id="ARBA00022741"/>
    </source>
</evidence>
<comment type="caution">
    <text evidence="18">The sequence shown here is derived from an EMBL/GenBank/DDBJ whole genome shotgun (WGS) entry which is preliminary data.</text>
</comment>
<evidence type="ECO:0000256" key="16">
    <source>
        <dbReference type="SAM" id="Phobius"/>
    </source>
</evidence>
<feature type="binding site" evidence="14">
    <location>
        <begin position="400"/>
        <end position="407"/>
    </location>
    <ligand>
        <name>ATP</name>
        <dbReference type="ChEBI" id="CHEBI:30616"/>
    </ligand>
</feature>
<dbReference type="CDD" id="cd01127">
    <property type="entry name" value="TrwB_TraG_TraD_VirD4"/>
    <property type="match status" value="1"/>
</dbReference>
<dbReference type="Pfam" id="PF09397">
    <property type="entry name" value="FtsK_gamma"/>
    <property type="match status" value="1"/>
</dbReference>
<keyword evidence="10" id="KW-0238">DNA-binding</keyword>
<dbReference type="InterPro" id="IPR025199">
    <property type="entry name" value="FtsK_4TM"/>
</dbReference>
<gene>
    <name evidence="18" type="ORF">COT27_00015</name>
</gene>
<keyword evidence="4 18" id="KW-0132">Cell division</keyword>
<evidence type="ECO:0000256" key="8">
    <source>
        <dbReference type="ARBA" id="ARBA00022840"/>
    </source>
</evidence>
<evidence type="ECO:0000313" key="18">
    <source>
        <dbReference type="EMBL" id="PIU11021.1"/>
    </source>
</evidence>
<dbReference type="InterPro" id="IPR018541">
    <property type="entry name" value="Ftsk_gamma"/>
</dbReference>
<protein>
    <submittedName>
        <fullName evidence="18">Cell division protein FtsK</fullName>
    </submittedName>
</protein>
<dbReference type="PANTHER" id="PTHR22683:SF41">
    <property type="entry name" value="DNA TRANSLOCASE FTSK"/>
    <property type="match status" value="1"/>
</dbReference>
<feature type="region of interest" description="Disordered" evidence="15">
    <location>
        <begin position="715"/>
        <end position="758"/>
    </location>
</feature>
<dbReference type="Proteomes" id="UP000230586">
    <property type="component" value="Unassembled WGS sequence"/>
</dbReference>
<feature type="domain" description="FtsK" evidence="17">
    <location>
        <begin position="383"/>
        <end position="570"/>
    </location>
</feature>
<keyword evidence="9 16" id="KW-1133">Transmembrane helix</keyword>
<evidence type="ECO:0000256" key="9">
    <source>
        <dbReference type="ARBA" id="ARBA00022989"/>
    </source>
</evidence>
<dbReference type="GO" id="GO:0005886">
    <property type="term" value="C:plasma membrane"/>
    <property type="evidence" value="ECO:0007669"/>
    <property type="project" value="UniProtKB-SubCell"/>
</dbReference>
<feature type="transmembrane region" description="Helical" evidence="16">
    <location>
        <begin position="92"/>
        <end position="109"/>
    </location>
</feature>
<keyword evidence="7" id="KW-0159">Chromosome partition</keyword>
<organism evidence="18 19">
    <name type="scientific">Candidatus Kuenenbacteria bacterium CG08_land_8_20_14_0_20_37_23</name>
    <dbReference type="NCBI Taxonomy" id="1974617"/>
    <lineage>
        <taxon>Bacteria</taxon>
        <taxon>Candidatus Kueneniibacteriota</taxon>
    </lineage>
</organism>
<dbReference type="InterPro" id="IPR050206">
    <property type="entry name" value="FtsK/SpoIIIE/SftA"/>
</dbReference>
<evidence type="ECO:0000256" key="7">
    <source>
        <dbReference type="ARBA" id="ARBA00022829"/>
    </source>
</evidence>
<dbReference type="SUPFAM" id="SSF46785">
    <property type="entry name" value="Winged helix' DNA-binding domain"/>
    <property type="match status" value="1"/>
</dbReference>
<keyword evidence="3" id="KW-1003">Cell membrane</keyword>
<sequence length="758" mass="83985">MARRKKRILGLNSDFIEVESSTKKGVIIVIVFLIAIISLLSIFDLAGDFGRVVYKILKLIFGWGFWIFPIILLAAGYLNLSTAKYSFKATNVIGSILVVLGYSGFFHLTQEPDSFQQILKEGIGGGYIGFAISYPFFKIMGRLAGMATMIAFFVIGILLMFNTSLESLIAKVTFKNIRQNLSNFCSRKKIDTDDAGEDEQKEEVVADNEMELEFEKRELTGNDENITDENVYKDGKNEITVQKFTKKYSKIDLPLDLLNIVAGESSPRDVKMCQEIIRKTLNNFGIEVKMGEYFVGPTVTQYTFRPAEGVKLSRIVGLGNDLAMALAAHPIRIEAPIPGRALVGIEVPNKKIAVVSLRQVLESKEFKIRKSNLSIALGTDVAGKPWMADLEKLPHLLVAGATNSGKTVCLNSIILSLLYQNQPDELKLILVDPKRVELIGYNEIPHLLTPVIVDIKKMINALKWTISEMEKRFQILSNAGKRNIQVYNTTHPKDKLPYLVFVIDELADLMSIASAEVEAAVIRLAQMSRAVGIHLVLATQRPSVDIITGLIKANIPGRIAFAVASLTDSRTILDASGAEKLLGRGDMLYTAAELSKPKRLQGAYASDEDIENVVAYLREHSESDYEENVTERAPGTTCANVSGLAALPYFDYENSDEFLDEARELVIKAGKASSSYLQRKLRIGYARAARILDLLEEEGVIGPADGSKPREILVSSSKEVTDNGVIDSDNINEENIEENDYQEEENNSGSKDEEVIEN</sequence>
<dbReference type="GO" id="GO:0005524">
    <property type="term" value="F:ATP binding"/>
    <property type="evidence" value="ECO:0007669"/>
    <property type="project" value="UniProtKB-UniRule"/>
</dbReference>
<dbReference type="Gene3D" id="3.30.980.40">
    <property type="match status" value="1"/>
</dbReference>
<comment type="subcellular location">
    <subcellularLocation>
        <location evidence="1">Cell membrane</location>
        <topology evidence="1">Multi-pass membrane protein</topology>
    </subcellularLocation>
</comment>
<evidence type="ECO:0000256" key="1">
    <source>
        <dbReference type="ARBA" id="ARBA00004651"/>
    </source>
</evidence>
<evidence type="ECO:0000256" key="14">
    <source>
        <dbReference type="PROSITE-ProRule" id="PRU00289"/>
    </source>
</evidence>
<dbReference type="EMBL" id="PEXX01000001">
    <property type="protein sequence ID" value="PIU11021.1"/>
    <property type="molecule type" value="Genomic_DNA"/>
</dbReference>
<dbReference type="SMART" id="SM00382">
    <property type="entry name" value="AAA"/>
    <property type="match status" value="1"/>
</dbReference>
<keyword evidence="12" id="KW-0131">Cell cycle</keyword>
<evidence type="ECO:0000256" key="3">
    <source>
        <dbReference type="ARBA" id="ARBA00022475"/>
    </source>
</evidence>
<evidence type="ECO:0000256" key="5">
    <source>
        <dbReference type="ARBA" id="ARBA00022692"/>
    </source>
</evidence>
<dbReference type="AlphaFoldDB" id="A0A2M6XTW2"/>
<evidence type="ECO:0000313" key="19">
    <source>
        <dbReference type="Proteomes" id="UP000230586"/>
    </source>
</evidence>
<dbReference type="GO" id="GO:0007059">
    <property type="term" value="P:chromosome segregation"/>
    <property type="evidence" value="ECO:0007669"/>
    <property type="project" value="UniProtKB-KW"/>
</dbReference>
<name>A0A2M6XTW2_9BACT</name>
<evidence type="ECO:0000256" key="10">
    <source>
        <dbReference type="ARBA" id="ARBA00023125"/>
    </source>
</evidence>